<evidence type="ECO:0000259" key="2">
    <source>
        <dbReference type="PROSITE" id="PS50927"/>
    </source>
</evidence>
<evidence type="ECO:0000256" key="1">
    <source>
        <dbReference type="SAM" id="MobiDB-lite"/>
    </source>
</evidence>
<dbReference type="RefSeq" id="WP_378612811.1">
    <property type="nucleotide sequence ID" value="NZ_JBHSAX010000013.1"/>
</dbReference>
<comment type="caution">
    <text evidence="3">The sequence shown here is derived from an EMBL/GenBank/DDBJ whole genome shotgun (WGS) entry which is preliminary data.</text>
</comment>
<protein>
    <recommendedName>
        <fullName evidence="2">Bulb-type lectin domain-containing protein</fullName>
    </recommendedName>
</protein>
<feature type="compositionally biased region" description="Low complexity" evidence="1">
    <location>
        <begin position="363"/>
        <end position="377"/>
    </location>
</feature>
<dbReference type="Gene3D" id="2.90.10.10">
    <property type="entry name" value="Bulb-type lectin domain"/>
    <property type="match status" value="1"/>
</dbReference>
<dbReference type="SUPFAM" id="SSF51110">
    <property type="entry name" value="alpha-D-mannose-specific plant lectins"/>
    <property type="match status" value="1"/>
</dbReference>
<name>A0ABV8DT68_9NOCA</name>
<dbReference type="Proteomes" id="UP001595696">
    <property type="component" value="Unassembled WGS sequence"/>
</dbReference>
<feature type="region of interest" description="Disordered" evidence="1">
    <location>
        <begin position="335"/>
        <end position="377"/>
    </location>
</feature>
<feature type="domain" description="Bulb-type lectin" evidence="2">
    <location>
        <begin position="23"/>
        <end position="141"/>
    </location>
</feature>
<gene>
    <name evidence="3" type="ORF">ACFO0B_13870</name>
</gene>
<evidence type="ECO:0000313" key="3">
    <source>
        <dbReference type="EMBL" id="MFC3963078.1"/>
    </source>
</evidence>
<feature type="region of interest" description="Disordered" evidence="1">
    <location>
        <begin position="419"/>
        <end position="455"/>
    </location>
</feature>
<evidence type="ECO:0000313" key="4">
    <source>
        <dbReference type="Proteomes" id="UP001595696"/>
    </source>
</evidence>
<feature type="compositionally biased region" description="Gly residues" evidence="1">
    <location>
        <begin position="346"/>
        <end position="362"/>
    </location>
</feature>
<feature type="compositionally biased region" description="Pro residues" evidence="1">
    <location>
        <begin position="667"/>
        <end position="691"/>
    </location>
</feature>
<sequence>MAPPKAPEPKIDDKVVAKGDTTGNGVDVGGAILSGSSIKSQDGKYQLMLENGNLVLRGPNGVVWESATTNTNPSTDRGSGNILAASIGPDGQIILEADAYYQSLPVWATDKVPGAVRLQLNNDGSLVFLDKDNKPIGTVAGPDPDRGLDWHLHHPYGASANLDKHIDICENFLITSCAEELWGNGKETPNASLDKVFTNAGLPGTKINSTMTERYEGKTDRLDRVNADLYEKVRQVHVTTNDLSQQSVNALKAIEAQVDSTNEKLRAPHRVYQAPPAVADPPSYIEYDVKGNVVGEPKLPPATEDFLLGVLHDMVHFVEREVKKVSDAADAGAVDVDDKKPKYGGENNGNGQYNGGQYGDTSGGTTPPGAGSQDFSGLYGDLLGTGTALGTDPLTAGGGTGSDKIVDLLNSAIEEIEGGAGTTAGGTGGATVAGGGGTTGGGSSGGGGAGSGMNQMMQSLPMMMMMQQMMQSMSQGRDRDRDRDREEDEEKREPEPGQDPNAPVQQVQNQGAAPPPGTVTADPAAPPPVVLGNKSMVDVQIPTKPPSTQQVSQVVAEAIQRELNNPNGSDARAAYVGTPGESSAANPWIVVDGNDVRTGDVAQWRDHTGLVVVVDGVPHIITDGQIVPLDPNNPADGEFLGFARPGGAGIGEQTPAVPGAGEALPVPATPSTPPAPMPPAVTAPPPVSVTI</sequence>
<dbReference type="EMBL" id="JBHSAX010000013">
    <property type="protein sequence ID" value="MFC3963078.1"/>
    <property type="molecule type" value="Genomic_DNA"/>
</dbReference>
<feature type="region of interest" description="Disordered" evidence="1">
    <location>
        <begin position="647"/>
        <end position="691"/>
    </location>
</feature>
<dbReference type="InterPro" id="IPR001480">
    <property type="entry name" value="Bulb-type_lectin_dom"/>
</dbReference>
<feature type="compositionally biased region" description="Basic and acidic residues" evidence="1">
    <location>
        <begin position="7"/>
        <end position="17"/>
    </location>
</feature>
<reference evidence="4" key="1">
    <citation type="journal article" date="2019" name="Int. J. Syst. Evol. Microbiol.">
        <title>The Global Catalogue of Microorganisms (GCM) 10K type strain sequencing project: providing services to taxonomists for standard genome sequencing and annotation.</title>
        <authorList>
            <consortium name="The Broad Institute Genomics Platform"/>
            <consortium name="The Broad Institute Genome Sequencing Center for Infectious Disease"/>
            <person name="Wu L."/>
            <person name="Ma J."/>
        </authorList>
    </citation>
    <scope>NUCLEOTIDE SEQUENCE [LARGE SCALE GENOMIC DNA]</scope>
    <source>
        <strain evidence="4">CGMCC 4.7330</strain>
    </source>
</reference>
<organism evidence="3 4">
    <name type="scientific">Nocardia jiangsuensis</name>
    <dbReference type="NCBI Taxonomy" id="1691563"/>
    <lineage>
        <taxon>Bacteria</taxon>
        <taxon>Bacillati</taxon>
        <taxon>Actinomycetota</taxon>
        <taxon>Actinomycetes</taxon>
        <taxon>Mycobacteriales</taxon>
        <taxon>Nocardiaceae</taxon>
        <taxon>Nocardia</taxon>
    </lineage>
</organism>
<feature type="compositionally biased region" description="Gly residues" evidence="1">
    <location>
        <begin position="419"/>
        <end position="451"/>
    </location>
</feature>
<dbReference type="InterPro" id="IPR036426">
    <property type="entry name" value="Bulb-type_lectin_dom_sf"/>
</dbReference>
<feature type="region of interest" description="Disordered" evidence="1">
    <location>
        <begin position="469"/>
        <end position="532"/>
    </location>
</feature>
<dbReference type="PROSITE" id="PS50927">
    <property type="entry name" value="BULB_LECTIN"/>
    <property type="match status" value="1"/>
</dbReference>
<proteinExistence type="predicted"/>
<feature type="region of interest" description="Disordered" evidence="1">
    <location>
        <begin position="1"/>
        <end position="22"/>
    </location>
</feature>
<accession>A0ABV8DT68</accession>
<keyword evidence="4" id="KW-1185">Reference proteome</keyword>